<sequence length="101" mass="10058">MAQSAGASSQPEPPASPLYAPPVLRNPRARAGLILGAVSILVNPVLLCSIAAIVVSGLGLQRAGQMTQFGYAPVGRKQAIGGLVLGAVGLIASITLKGGML</sequence>
<keyword evidence="2" id="KW-1133">Transmembrane helix</keyword>
<feature type="compositionally biased region" description="Pro residues" evidence="1">
    <location>
        <begin position="11"/>
        <end position="20"/>
    </location>
</feature>
<keyword evidence="4" id="KW-1185">Reference proteome</keyword>
<feature type="transmembrane region" description="Helical" evidence="2">
    <location>
        <begin position="33"/>
        <end position="58"/>
    </location>
</feature>
<name>A0ABY5KYI9_9CELL</name>
<evidence type="ECO:0000313" key="4">
    <source>
        <dbReference type="Proteomes" id="UP001316189"/>
    </source>
</evidence>
<dbReference type="RefSeq" id="WP_227568318.1">
    <property type="nucleotide sequence ID" value="NZ_CP101988.1"/>
</dbReference>
<proteinExistence type="predicted"/>
<feature type="region of interest" description="Disordered" evidence="1">
    <location>
        <begin position="1"/>
        <end position="21"/>
    </location>
</feature>
<dbReference type="Proteomes" id="UP001316189">
    <property type="component" value="Chromosome"/>
</dbReference>
<reference evidence="3 4" key="1">
    <citation type="submission" date="2022-07" db="EMBL/GenBank/DDBJ databases">
        <title>Novel species in genus cellulomonas.</title>
        <authorList>
            <person name="Ye L."/>
        </authorList>
    </citation>
    <scope>NUCLEOTIDE SEQUENCE [LARGE SCALE GENOMIC DNA]</scope>
    <source>
        <strain evidence="4">zg-Y338</strain>
    </source>
</reference>
<evidence type="ECO:0000256" key="2">
    <source>
        <dbReference type="SAM" id="Phobius"/>
    </source>
</evidence>
<dbReference type="EMBL" id="CP101988">
    <property type="protein sequence ID" value="UUI75590.1"/>
    <property type="molecule type" value="Genomic_DNA"/>
</dbReference>
<feature type="compositionally biased region" description="Polar residues" evidence="1">
    <location>
        <begin position="1"/>
        <end position="10"/>
    </location>
</feature>
<accession>A0ABY5KYI9</accession>
<evidence type="ECO:0008006" key="5">
    <source>
        <dbReference type="Google" id="ProtNLM"/>
    </source>
</evidence>
<evidence type="ECO:0000313" key="3">
    <source>
        <dbReference type="EMBL" id="UUI75590.1"/>
    </source>
</evidence>
<gene>
    <name evidence="3" type="ORF">NP064_01295</name>
</gene>
<evidence type="ECO:0000256" key="1">
    <source>
        <dbReference type="SAM" id="MobiDB-lite"/>
    </source>
</evidence>
<feature type="transmembrane region" description="Helical" evidence="2">
    <location>
        <begin position="78"/>
        <end position="96"/>
    </location>
</feature>
<keyword evidence="2" id="KW-0472">Membrane</keyword>
<protein>
    <recommendedName>
        <fullName evidence="5">DUF4190 domain-containing protein</fullName>
    </recommendedName>
</protein>
<organism evidence="3 4">
    <name type="scientific">Cellulomonas chengniuliangii</name>
    <dbReference type="NCBI Taxonomy" id="2968084"/>
    <lineage>
        <taxon>Bacteria</taxon>
        <taxon>Bacillati</taxon>
        <taxon>Actinomycetota</taxon>
        <taxon>Actinomycetes</taxon>
        <taxon>Micrococcales</taxon>
        <taxon>Cellulomonadaceae</taxon>
        <taxon>Cellulomonas</taxon>
    </lineage>
</organism>
<keyword evidence="2" id="KW-0812">Transmembrane</keyword>